<organism evidence="1 2">
    <name type="scientific">Micromonospora chaiyaphumensis</name>
    <dbReference type="NCBI Taxonomy" id="307119"/>
    <lineage>
        <taxon>Bacteria</taxon>
        <taxon>Bacillati</taxon>
        <taxon>Actinomycetota</taxon>
        <taxon>Actinomycetes</taxon>
        <taxon>Micromonosporales</taxon>
        <taxon>Micromonosporaceae</taxon>
        <taxon>Micromonospora</taxon>
    </lineage>
</organism>
<gene>
    <name evidence="1" type="ORF">GA0070214_105313</name>
</gene>
<keyword evidence="2" id="KW-1185">Reference proteome</keyword>
<protein>
    <submittedName>
        <fullName evidence="1">Peptidase MA superfamily</fullName>
    </submittedName>
</protein>
<sequence>MAGPGTARQHRHVPTTDLLRVRDLVPDFLACLDECAEAPLSHWSDHWRCRYVGRHPDVFRTLDRDGSWSSASDLADVLLRLRDRAADLTTHAEAVRALLPSGVAAVCDALDWSDAGDPVECVVLVGLHRANGWADELDGRFALFLAVEQLGPPGDDGLLVLHEAAHVVHDRRAGIRDWPEHGVANGLLTEGLATQVSAEVDPGRPDEDYLWFGHPGHRSWLDDCRRRWPEILRRVAADLDATDPEHYAAYFLMRDSPVARDLPKRCGYLVGLAAVRRLRERHPLPEIASWSLARVRAELRGALAGLPVPTGGGPVAGSAGGS</sequence>
<dbReference type="Proteomes" id="UP000199629">
    <property type="component" value="Unassembled WGS sequence"/>
</dbReference>
<evidence type="ECO:0000313" key="2">
    <source>
        <dbReference type="Proteomes" id="UP000199629"/>
    </source>
</evidence>
<dbReference type="EMBL" id="FMCS01000005">
    <property type="protein sequence ID" value="SCF05590.1"/>
    <property type="molecule type" value="Genomic_DNA"/>
</dbReference>
<evidence type="ECO:0000313" key="1">
    <source>
        <dbReference type="EMBL" id="SCF05590.1"/>
    </source>
</evidence>
<proteinExistence type="predicted"/>
<name>A0A1C4XAP9_9ACTN</name>
<accession>A0A1C4XAP9</accession>
<dbReference type="AlphaFoldDB" id="A0A1C4XAP9"/>
<reference evidence="2" key="1">
    <citation type="submission" date="2016-06" db="EMBL/GenBank/DDBJ databases">
        <authorList>
            <person name="Varghese N."/>
            <person name="Submissions Spin"/>
        </authorList>
    </citation>
    <scope>NUCLEOTIDE SEQUENCE [LARGE SCALE GENOMIC DNA]</scope>
    <source>
        <strain evidence="2">DSM 45246</strain>
    </source>
</reference>